<dbReference type="InterPro" id="IPR036010">
    <property type="entry name" value="2Fe-2S_ferredoxin-like_sf"/>
</dbReference>
<evidence type="ECO:0000256" key="3">
    <source>
        <dbReference type="ARBA" id="ARBA00023004"/>
    </source>
</evidence>
<dbReference type="CDD" id="cd00207">
    <property type="entry name" value="fer2"/>
    <property type="match status" value="1"/>
</dbReference>
<feature type="non-terminal residue" evidence="5">
    <location>
        <position position="1"/>
    </location>
</feature>
<evidence type="ECO:0000256" key="2">
    <source>
        <dbReference type="ARBA" id="ARBA00022723"/>
    </source>
</evidence>
<dbReference type="InterPro" id="IPR001041">
    <property type="entry name" value="2Fe-2S_ferredoxin-type"/>
</dbReference>
<dbReference type="Proteomes" id="UP000287651">
    <property type="component" value="Unassembled WGS sequence"/>
</dbReference>
<keyword evidence="3" id="KW-0408">Iron</keyword>
<dbReference type="EMBL" id="AMZH03003829">
    <property type="protein sequence ID" value="RRT71025.1"/>
    <property type="molecule type" value="Genomic_DNA"/>
</dbReference>
<dbReference type="PANTHER" id="PTHR23426:SF27">
    <property type="entry name" value="PHOTOSYNTHETIC NDH SUBUNIT OF SUBCOMPLEX B 3, CHLOROPLASTIC"/>
    <property type="match status" value="1"/>
</dbReference>
<proteinExistence type="predicted"/>
<dbReference type="InterPro" id="IPR001055">
    <property type="entry name" value="Adrenodoxin-like"/>
</dbReference>
<accession>A0A427A455</accession>
<organism evidence="5 6">
    <name type="scientific">Ensete ventricosum</name>
    <name type="common">Abyssinian banana</name>
    <name type="synonym">Musa ensete</name>
    <dbReference type="NCBI Taxonomy" id="4639"/>
    <lineage>
        <taxon>Eukaryota</taxon>
        <taxon>Viridiplantae</taxon>
        <taxon>Streptophyta</taxon>
        <taxon>Embryophyta</taxon>
        <taxon>Tracheophyta</taxon>
        <taxon>Spermatophyta</taxon>
        <taxon>Magnoliopsida</taxon>
        <taxon>Liliopsida</taxon>
        <taxon>Zingiberales</taxon>
        <taxon>Musaceae</taxon>
        <taxon>Ensete</taxon>
    </lineage>
</organism>
<name>A0A427A455_ENSVE</name>
<dbReference type="PANTHER" id="PTHR23426">
    <property type="entry name" value="FERREDOXIN/ADRENODOXIN"/>
    <property type="match status" value="1"/>
</dbReference>
<dbReference type="GO" id="GO:0051537">
    <property type="term" value="F:2 iron, 2 sulfur cluster binding"/>
    <property type="evidence" value="ECO:0007669"/>
    <property type="project" value="UniProtKB-KW"/>
</dbReference>
<evidence type="ECO:0008006" key="7">
    <source>
        <dbReference type="Google" id="ProtNLM"/>
    </source>
</evidence>
<protein>
    <recommendedName>
        <fullName evidence="7">2Fe-2S ferredoxin-type domain-containing protein</fullName>
    </recommendedName>
</protein>
<dbReference type="InterPro" id="IPR012675">
    <property type="entry name" value="Beta-grasp_dom_sf"/>
</dbReference>
<reference evidence="5 6" key="1">
    <citation type="journal article" date="2014" name="Agronomy (Basel)">
        <title>A Draft Genome Sequence for Ensete ventricosum, the Drought-Tolerant Tree Against Hunger.</title>
        <authorList>
            <person name="Harrison J."/>
            <person name="Moore K.A."/>
            <person name="Paszkiewicz K."/>
            <person name="Jones T."/>
            <person name="Grant M."/>
            <person name="Ambacheew D."/>
            <person name="Muzemil S."/>
            <person name="Studholme D.J."/>
        </authorList>
    </citation>
    <scope>NUCLEOTIDE SEQUENCE [LARGE SCALE GENOMIC DNA]</scope>
</reference>
<evidence type="ECO:0000313" key="5">
    <source>
        <dbReference type="EMBL" id="RRT71025.1"/>
    </source>
</evidence>
<evidence type="ECO:0000256" key="1">
    <source>
        <dbReference type="ARBA" id="ARBA00022714"/>
    </source>
</evidence>
<gene>
    <name evidence="5" type="ORF">B296_00014049</name>
</gene>
<comment type="caution">
    <text evidence="5">The sequence shown here is derived from an EMBL/GenBank/DDBJ whole genome shotgun (WGS) entry which is preliminary data.</text>
</comment>
<dbReference type="AlphaFoldDB" id="A0A427A455"/>
<keyword evidence="2" id="KW-0479">Metal-binding</keyword>
<keyword evidence="1" id="KW-0001">2Fe-2S</keyword>
<evidence type="ECO:0000256" key="4">
    <source>
        <dbReference type="ARBA" id="ARBA00023014"/>
    </source>
</evidence>
<dbReference type="GO" id="GO:0009535">
    <property type="term" value="C:chloroplast thylakoid membrane"/>
    <property type="evidence" value="ECO:0007669"/>
    <property type="project" value="TreeGrafter"/>
</dbReference>
<sequence length="259" mass="28476">GLRSRYITVSKDTHAVMHHMLEYVTESKTRRIVACSVGQTWWTPYHSLTASILPTKSMGLLQFNSPGISSIPITSSFNYNSKSLRPLHLPNQVSLERRKLFAISTNTASGGSESTDVASEEPPSIDFALLPDGTPDVQYRSACGGQKLRDIMLDTNIDLYGPYDGPLLNCSGGGTCGTCIVEVCLCPLAAVVEGKEILSLRTDKEKELLKKKPKTWRLACQTMVGNKDSRGQVSRATNSSNQVEKLERILILICPRCRL</sequence>
<dbReference type="GO" id="GO:0140647">
    <property type="term" value="P:P450-containing electron transport chain"/>
    <property type="evidence" value="ECO:0007669"/>
    <property type="project" value="InterPro"/>
</dbReference>
<keyword evidence="4" id="KW-0411">Iron-sulfur</keyword>
<dbReference type="GO" id="GO:0046872">
    <property type="term" value="F:metal ion binding"/>
    <property type="evidence" value="ECO:0007669"/>
    <property type="project" value="UniProtKB-KW"/>
</dbReference>
<dbReference type="Gene3D" id="3.10.20.30">
    <property type="match status" value="1"/>
</dbReference>
<dbReference type="SUPFAM" id="SSF54292">
    <property type="entry name" value="2Fe-2S ferredoxin-like"/>
    <property type="match status" value="1"/>
</dbReference>
<dbReference type="GO" id="GO:0009055">
    <property type="term" value="F:electron transfer activity"/>
    <property type="evidence" value="ECO:0007669"/>
    <property type="project" value="TreeGrafter"/>
</dbReference>
<evidence type="ECO:0000313" key="6">
    <source>
        <dbReference type="Proteomes" id="UP000287651"/>
    </source>
</evidence>